<dbReference type="PaxDb" id="2711-XP_006490963.1"/>
<dbReference type="PANTHER" id="PTHR10996:SF255">
    <property type="entry name" value="GLYOXYLATE_HYDROXYPYRUVATE REDUCTASE HPR3-LIKE"/>
    <property type="match status" value="1"/>
</dbReference>
<dbReference type="InterPro" id="IPR036291">
    <property type="entry name" value="NAD(P)-bd_dom_sf"/>
</dbReference>
<evidence type="ECO:0000313" key="11">
    <source>
        <dbReference type="Proteomes" id="UP000027120"/>
    </source>
</evidence>
<dbReference type="Proteomes" id="UP000027120">
    <property type="component" value="Unassembled WGS sequence"/>
</dbReference>
<evidence type="ECO:0000256" key="4">
    <source>
        <dbReference type="ARBA" id="ARBA00023027"/>
    </source>
</evidence>
<dbReference type="SUPFAM" id="SSF51735">
    <property type="entry name" value="NAD(P)-binding Rossmann-fold domains"/>
    <property type="match status" value="1"/>
</dbReference>
<reference evidence="10 11" key="1">
    <citation type="submission" date="2014-04" db="EMBL/GenBank/DDBJ databases">
        <authorList>
            <consortium name="International Citrus Genome Consortium"/>
            <person name="Gmitter F."/>
            <person name="Chen C."/>
            <person name="Farmerie W."/>
            <person name="Harkins T."/>
            <person name="Desany B."/>
            <person name="Mohiuddin M."/>
            <person name="Kodira C."/>
            <person name="Borodovsky M."/>
            <person name="Lomsadze A."/>
            <person name="Burns P."/>
            <person name="Jenkins J."/>
            <person name="Prochnik S."/>
            <person name="Shu S."/>
            <person name="Chapman J."/>
            <person name="Pitluck S."/>
            <person name="Schmutz J."/>
            <person name="Rokhsar D."/>
        </authorList>
    </citation>
    <scope>NUCLEOTIDE SEQUENCE</scope>
</reference>
<dbReference type="InterPro" id="IPR006139">
    <property type="entry name" value="D-isomer_2_OHA_DH_cat_dom"/>
</dbReference>
<dbReference type="SMR" id="A0A067H1P1"/>
<evidence type="ECO:0000256" key="1">
    <source>
        <dbReference type="ARBA" id="ARBA00022594"/>
    </source>
</evidence>
<keyword evidence="1" id="KW-0323">Glycolate pathway</keyword>
<sequence>MEIHEEHRDHQSQHLPRVLVIKPPPPLTLFGDKFISRSFQLLKAYESSLSLEQFLISHAHSIEAILCSGDSPVTLDILRLLPKLRLVVTASAGVNHIHMPECRRRGIAVANAGSIFSDDAADAAVGLLIDVWRKISSADRFLRQGLWSKIGDYPLGSKLGGKRVGIVGLGNIGLQVAKRLQAFGCNVLYNSRSKKPVPYAFYSNVCELAANSDALIICCALTDQTRRMINREVMLALGKEGIIVNVGRGAVIDENEMVRCLVRGEIAGAGLDVFENEPYVPKELLELDNVVLQPHRAVFTSECFVDLCELAVGNLEALFSNQPLLSPVTAE</sequence>
<comment type="similarity">
    <text evidence="6">Belongs to the D-isomer specific 2-hydroxyacid dehydrogenase family. GyaR subfamily.</text>
</comment>
<feature type="domain" description="D-isomer specific 2-hydroxyacid dehydrogenase catalytic" evidence="8">
    <location>
        <begin position="51"/>
        <end position="328"/>
    </location>
</feature>
<dbReference type="Pfam" id="PF00389">
    <property type="entry name" value="2-Hacid_dh"/>
    <property type="match status" value="1"/>
</dbReference>
<dbReference type="EMBL" id="KK784873">
    <property type="protein sequence ID" value="KDO85918.1"/>
    <property type="molecule type" value="Genomic_DNA"/>
</dbReference>
<name>A0A067H1P1_CITSI</name>
<dbReference type="STRING" id="2711.A0A067H1P1"/>
<evidence type="ECO:0008006" key="12">
    <source>
        <dbReference type="Google" id="ProtNLM"/>
    </source>
</evidence>
<gene>
    <name evidence="10" type="ORF">CISIN_1g020073mg</name>
</gene>
<dbReference type="InterPro" id="IPR006140">
    <property type="entry name" value="D-isomer_DH_NAD-bd"/>
</dbReference>
<dbReference type="FunFam" id="3.40.50.720:FF:000213">
    <property type="entry name" value="Putative 2-hydroxyacid dehydrogenase"/>
    <property type="match status" value="1"/>
</dbReference>
<dbReference type="CDD" id="cd12156">
    <property type="entry name" value="HPPR"/>
    <property type="match status" value="1"/>
</dbReference>
<dbReference type="SUPFAM" id="SSF52283">
    <property type="entry name" value="Formate/glycerate dehydrogenase catalytic domain-like"/>
    <property type="match status" value="1"/>
</dbReference>
<dbReference type="Gene3D" id="3.40.50.720">
    <property type="entry name" value="NAD(P)-binding Rossmann-like Domain"/>
    <property type="match status" value="2"/>
</dbReference>
<evidence type="ECO:0000259" key="8">
    <source>
        <dbReference type="Pfam" id="PF00389"/>
    </source>
</evidence>
<keyword evidence="5" id="KW-0601">Photorespiration</keyword>
<dbReference type="GO" id="GO:0051287">
    <property type="term" value="F:NAD binding"/>
    <property type="evidence" value="ECO:0007669"/>
    <property type="project" value="InterPro"/>
</dbReference>
<evidence type="ECO:0000256" key="6">
    <source>
        <dbReference type="ARBA" id="ARBA00061400"/>
    </source>
</evidence>
<evidence type="ECO:0000256" key="2">
    <source>
        <dbReference type="ARBA" id="ARBA00022857"/>
    </source>
</evidence>
<dbReference type="OrthoDB" id="298012at2759"/>
<proteinExistence type="inferred from homology"/>
<organism evidence="10 11">
    <name type="scientific">Citrus sinensis</name>
    <name type="common">Sweet orange</name>
    <name type="synonym">Citrus aurantium var. sinensis</name>
    <dbReference type="NCBI Taxonomy" id="2711"/>
    <lineage>
        <taxon>Eukaryota</taxon>
        <taxon>Viridiplantae</taxon>
        <taxon>Streptophyta</taxon>
        <taxon>Embryophyta</taxon>
        <taxon>Tracheophyta</taxon>
        <taxon>Spermatophyta</taxon>
        <taxon>Magnoliopsida</taxon>
        <taxon>eudicotyledons</taxon>
        <taxon>Gunneridae</taxon>
        <taxon>Pentapetalae</taxon>
        <taxon>rosids</taxon>
        <taxon>malvids</taxon>
        <taxon>Sapindales</taxon>
        <taxon>Rutaceae</taxon>
        <taxon>Aurantioideae</taxon>
        <taxon>Citrus</taxon>
    </lineage>
</organism>
<protein>
    <recommendedName>
        <fullName evidence="12">Glyoxylate/hydroxypyruvate reductase HPR3-like</fullName>
    </recommendedName>
</protein>
<dbReference type="KEGG" id="cit:102612532"/>
<dbReference type="Pfam" id="PF02826">
    <property type="entry name" value="2-Hacid_dh_C"/>
    <property type="match status" value="1"/>
</dbReference>
<evidence type="ECO:0000256" key="3">
    <source>
        <dbReference type="ARBA" id="ARBA00023002"/>
    </source>
</evidence>
<dbReference type="GO" id="GO:0016618">
    <property type="term" value="F:hydroxypyruvate reductase [NAD(P)H] activity"/>
    <property type="evidence" value="ECO:0000318"/>
    <property type="project" value="GO_Central"/>
</dbReference>
<evidence type="ECO:0000256" key="7">
    <source>
        <dbReference type="RuleBase" id="RU003719"/>
    </source>
</evidence>
<dbReference type="GO" id="GO:0030267">
    <property type="term" value="F:glyoxylate reductase (NADPH) activity"/>
    <property type="evidence" value="ECO:0000318"/>
    <property type="project" value="GO_Central"/>
</dbReference>
<feature type="domain" description="D-isomer specific 2-hydroxyacid dehydrogenase NAD-binding" evidence="9">
    <location>
        <begin position="125"/>
        <end position="297"/>
    </location>
</feature>
<keyword evidence="2" id="KW-0521">NADP</keyword>
<dbReference type="GO" id="GO:0009854">
    <property type="term" value="P:oxidative photosynthetic carbon pathway"/>
    <property type="evidence" value="ECO:0007669"/>
    <property type="project" value="UniProtKB-KW"/>
</dbReference>
<dbReference type="AlphaFoldDB" id="A0A067H1P1"/>
<evidence type="ECO:0000259" key="9">
    <source>
        <dbReference type="Pfam" id="PF02826"/>
    </source>
</evidence>
<dbReference type="InterPro" id="IPR050223">
    <property type="entry name" value="D-isomer_2-hydroxyacid_DH"/>
</dbReference>
<accession>A0A067H1P1</accession>
<keyword evidence="4" id="KW-0520">NAD</keyword>
<keyword evidence="3 7" id="KW-0560">Oxidoreductase</keyword>
<dbReference type="eggNOG" id="KOG0069">
    <property type="taxonomic scope" value="Eukaryota"/>
</dbReference>
<dbReference type="PANTHER" id="PTHR10996">
    <property type="entry name" value="2-HYDROXYACID DEHYDROGENASE-RELATED"/>
    <property type="match status" value="1"/>
</dbReference>
<evidence type="ECO:0000256" key="5">
    <source>
        <dbReference type="ARBA" id="ARBA00023238"/>
    </source>
</evidence>
<dbReference type="GO" id="GO:0005829">
    <property type="term" value="C:cytosol"/>
    <property type="evidence" value="ECO:0000318"/>
    <property type="project" value="GO_Central"/>
</dbReference>
<evidence type="ECO:0000313" key="10">
    <source>
        <dbReference type="EMBL" id="KDO85918.1"/>
    </source>
</evidence>
<keyword evidence="11" id="KW-1185">Reference proteome</keyword>